<dbReference type="EMBL" id="CAJVCH010061735">
    <property type="protein sequence ID" value="CAG7719485.1"/>
    <property type="molecule type" value="Genomic_DNA"/>
</dbReference>
<dbReference type="OrthoDB" id="348201at2759"/>
<organism evidence="2 3">
    <name type="scientific">Allacma fusca</name>
    <dbReference type="NCBI Taxonomy" id="39272"/>
    <lineage>
        <taxon>Eukaryota</taxon>
        <taxon>Metazoa</taxon>
        <taxon>Ecdysozoa</taxon>
        <taxon>Arthropoda</taxon>
        <taxon>Hexapoda</taxon>
        <taxon>Collembola</taxon>
        <taxon>Symphypleona</taxon>
        <taxon>Sminthuridae</taxon>
        <taxon>Allacma</taxon>
    </lineage>
</organism>
<sequence length="149" mass="16235">MYIPYQEKSPGINHKVRIPCMKITLDPSQIRAQEATTRPTPSGGSAMGNPRQEGLPKDGINLRQVQEVPECPVCINIPRPPIYNSYTGLILSGGCKDASALGAPHMNSLEIPKLEGTMNPDDDFGKQKTPKTVPGDIQARFDLNGIIRL</sequence>
<evidence type="ECO:0000256" key="1">
    <source>
        <dbReference type="SAM" id="MobiDB-lite"/>
    </source>
</evidence>
<evidence type="ECO:0000313" key="3">
    <source>
        <dbReference type="Proteomes" id="UP000708208"/>
    </source>
</evidence>
<evidence type="ECO:0000313" key="2">
    <source>
        <dbReference type="EMBL" id="CAG7719485.1"/>
    </source>
</evidence>
<proteinExistence type="predicted"/>
<protein>
    <submittedName>
        <fullName evidence="2">Uncharacterized protein</fullName>
    </submittedName>
</protein>
<feature type="region of interest" description="Disordered" evidence="1">
    <location>
        <begin position="28"/>
        <end position="59"/>
    </location>
</feature>
<dbReference type="Proteomes" id="UP000708208">
    <property type="component" value="Unassembled WGS sequence"/>
</dbReference>
<keyword evidence="3" id="KW-1185">Reference proteome</keyword>
<name>A0A8J2JFY8_9HEXA</name>
<dbReference type="AlphaFoldDB" id="A0A8J2JFY8"/>
<gene>
    <name evidence="2" type="ORF">AFUS01_LOCUS8809</name>
</gene>
<comment type="caution">
    <text evidence="2">The sequence shown here is derived from an EMBL/GenBank/DDBJ whole genome shotgun (WGS) entry which is preliminary data.</text>
</comment>
<feature type="compositionally biased region" description="Polar residues" evidence="1">
    <location>
        <begin position="28"/>
        <end position="43"/>
    </location>
</feature>
<reference evidence="2" key="1">
    <citation type="submission" date="2021-06" db="EMBL/GenBank/DDBJ databases">
        <authorList>
            <person name="Hodson N. C."/>
            <person name="Mongue J. A."/>
            <person name="Jaron S. K."/>
        </authorList>
    </citation>
    <scope>NUCLEOTIDE SEQUENCE</scope>
</reference>
<accession>A0A8J2JFY8</accession>